<dbReference type="InterPro" id="IPR027417">
    <property type="entry name" value="P-loop_NTPase"/>
</dbReference>
<evidence type="ECO:0000259" key="3">
    <source>
        <dbReference type="Pfam" id="PF13304"/>
    </source>
</evidence>
<dbReference type="EMBL" id="CP109114">
    <property type="protein sequence ID" value="WSC12648.1"/>
    <property type="molecule type" value="Genomic_DNA"/>
</dbReference>
<reference evidence="4 5" key="1">
    <citation type="submission" date="2022-10" db="EMBL/GenBank/DDBJ databases">
        <title>The complete genomes of actinobacterial strains from the NBC collection.</title>
        <authorList>
            <person name="Joergensen T.S."/>
            <person name="Alvarez Arevalo M."/>
            <person name="Sterndorff E.B."/>
            <person name="Faurdal D."/>
            <person name="Vuksanovic O."/>
            <person name="Mourched A.-S."/>
            <person name="Charusanti P."/>
            <person name="Shaw S."/>
            <person name="Blin K."/>
            <person name="Weber T."/>
        </authorList>
    </citation>
    <scope>NUCLEOTIDE SEQUENCE [LARGE SCALE GENOMIC DNA]</scope>
    <source>
        <strain evidence="4 5">NBC 01769</strain>
    </source>
</reference>
<keyword evidence="5" id="KW-1185">Reference proteome</keyword>
<dbReference type="InterPro" id="IPR041685">
    <property type="entry name" value="AAA_GajA/Old/RecF-like"/>
</dbReference>
<evidence type="ECO:0000313" key="5">
    <source>
        <dbReference type="Proteomes" id="UP001330827"/>
    </source>
</evidence>
<dbReference type="Gene3D" id="3.40.50.300">
    <property type="entry name" value="P-loop containing nucleotide triphosphate hydrolases"/>
    <property type="match status" value="1"/>
</dbReference>
<dbReference type="InterPro" id="IPR014592">
    <property type="entry name" value="P-loop_UCP034888"/>
</dbReference>
<feature type="domain" description="DUF3696" evidence="1">
    <location>
        <begin position="330"/>
        <end position="377"/>
    </location>
</feature>
<dbReference type="PIRSF" id="PIRSF034888">
    <property type="entry name" value="P-loop_UCP034888"/>
    <property type="match status" value="1"/>
</dbReference>
<name>A0ABZ1G1N6_9ACTN</name>
<feature type="domain" description="ATPase AAA-type core" evidence="3">
    <location>
        <begin position="250"/>
        <end position="318"/>
    </location>
</feature>
<accession>A0ABZ1G1N6</accession>
<dbReference type="PANTHER" id="PTHR43581">
    <property type="entry name" value="ATP/GTP PHOSPHATASE"/>
    <property type="match status" value="1"/>
</dbReference>
<dbReference type="SUPFAM" id="SSF52540">
    <property type="entry name" value="P-loop containing nucleoside triphosphate hydrolases"/>
    <property type="match status" value="1"/>
</dbReference>
<evidence type="ECO:0000259" key="1">
    <source>
        <dbReference type="Pfam" id="PF12476"/>
    </source>
</evidence>
<dbReference type="InterPro" id="IPR022532">
    <property type="entry name" value="DUF3696"/>
</dbReference>
<dbReference type="Pfam" id="PF13175">
    <property type="entry name" value="AAA_15"/>
    <property type="match status" value="1"/>
</dbReference>
<dbReference type="RefSeq" id="WP_326590694.1">
    <property type="nucleotide sequence ID" value="NZ_CP109114.1"/>
</dbReference>
<sequence>MLESLTLTNFKSFARQELRLAPFTLLTGLNSSGKSSVLQSLALLRQSYESGDLAPVGDRDAGLLLNDELVQLGTGRDVRHESYDDTGPHVALTLRGDGATAQWTALYEQEADHLKLLQDGDGKSTYAYVEPAALLPTLFGPGFQYLKADRVSPQVSYPRSHHAVTTRGFLGPHGEHTVNYLRIHRDEPVVSGPLILPDVSSTSLLGQTQAWMQKLCPGVNLEAEDIARTDTVRLSYSFGSGAFASNSYRPTNVGFGLTYALPIVVACLSAKPGTLILLENPEAHLHPQGQTWMAYLASAAAASGAQIVMETHSDHVLNGLRLRVKQGLLSTDATAVHYFRRKDQTSEVVSPVIGPDGRLSEWPQGFFDEWENSLDQLLD</sequence>
<gene>
    <name evidence="4" type="ORF">OIE64_07200</name>
</gene>
<protein>
    <submittedName>
        <fullName evidence="4">DUF3696 domain-containing protein</fullName>
    </submittedName>
</protein>
<feature type="domain" description="Endonuclease GajA/Old nuclease/RecF-like AAA" evidence="2">
    <location>
        <begin position="1"/>
        <end position="46"/>
    </location>
</feature>
<dbReference type="Pfam" id="PF13304">
    <property type="entry name" value="AAA_21"/>
    <property type="match status" value="1"/>
</dbReference>
<organism evidence="4 5">
    <name type="scientific">Streptomyces brevispora</name>
    <dbReference type="NCBI Taxonomy" id="887462"/>
    <lineage>
        <taxon>Bacteria</taxon>
        <taxon>Bacillati</taxon>
        <taxon>Actinomycetota</taxon>
        <taxon>Actinomycetes</taxon>
        <taxon>Kitasatosporales</taxon>
        <taxon>Streptomycetaceae</taxon>
        <taxon>Streptomyces</taxon>
    </lineage>
</organism>
<evidence type="ECO:0000259" key="2">
    <source>
        <dbReference type="Pfam" id="PF13175"/>
    </source>
</evidence>
<dbReference type="InterPro" id="IPR051396">
    <property type="entry name" value="Bact_Antivir_Def_Nuclease"/>
</dbReference>
<evidence type="ECO:0000313" key="4">
    <source>
        <dbReference type="EMBL" id="WSC12648.1"/>
    </source>
</evidence>
<dbReference type="InterPro" id="IPR003959">
    <property type="entry name" value="ATPase_AAA_core"/>
</dbReference>
<dbReference type="Proteomes" id="UP001330827">
    <property type="component" value="Chromosome"/>
</dbReference>
<dbReference type="PANTHER" id="PTHR43581:SF2">
    <property type="entry name" value="EXCINUCLEASE ATPASE SUBUNIT"/>
    <property type="match status" value="1"/>
</dbReference>
<dbReference type="Pfam" id="PF12476">
    <property type="entry name" value="DUF3696"/>
    <property type="match status" value="1"/>
</dbReference>
<proteinExistence type="predicted"/>